<dbReference type="GO" id="GO:0016829">
    <property type="term" value="F:lyase activity"/>
    <property type="evidence" value="ECO:0007669"/>
    <property type="project" value="UniProtKB-KW"/>
</dbReference>
<evidence type="ECO:0000256" key="1">
    <source>
        <dbReference type="ARBA" id="ARBA00001946"/>
    </source>
</evidence>
<keyword evidence="3" id="KW-0460">Magnesium</keyword>
<dbReference type="RefSeq" id="WP_239264300.1">
    <property type="nucleotide sequence ID" value="NZ_JAKRCV010000028.1"/>
</dbReference>
<keyword evidence="5" id="KW-0456">Lyase</keyword>
<evidence type="ECO:0000313" key="6">
    <source>
        <dbReference type="Proteomes" id="UP001521931"/>
    </source>
</evidence>
<organism evidence="5 6">
    <name type="scientific">Arsenicicoccus bolidensis</name>
    <dbReference type="NCBI Taxonomy" id="229480"/>
    <lineage>
        <taxon>Bacteria</taxon>
        <taxon>Bacillati</taxon>
        <taxon>Actinomycetota</taxon>
        <taxon>Actinomycetes</taxon>
        <taxon>Micrococcales</taxon>
        <taxon>Intrasporangiaceae</taxon>
        <taxon>Arsenicicoccus</taxon>
    </lineage>
</organism>
<comment type="caution">
    <text evidence="5">The sequence shown here is derived from an EMBL/GenBank/DDBJ whole genome shotgun (WGS) entry which is preliminary data.</text>
</comment>
<proteinExistence type="predicted"/>
<dbReference type="Gene3D" id="3.20.20.60">
    <property type="entry name" value="Phosphoenolpyruvate-binding domains"/>
    <property type="match status" value="1"/>
</dbReference>
<keyword evidence="2" id="KW-0479">Metal-binding</keyword>
<evidence type="ECO:0000313" key="5">
    <source>
        <dbReference type="EMBL" id="MCG7322197.1"/>
    </source>
</evidence>
<keyword evidence="6" id="KW-1185">Reference proteome</keyword>
<evidence type="ECO:0000256" key="2">
    <source>
        <dbReference type="ARBA" id="ARBA00022723"/>
    </source>
</evidence>
<evidence type="ECO:0000256" key="3">
    <source>
        <dbReference type="ARBA" id="ARBA00022842"/>
    </source>
</evidence>
<comment type="cofactor">
    <cofactor evidence="1">
        <name>Mg(2+)</name>
        <dbReference type="ChEBI" id="CHEBI:18420"/>
    </cofactor>
</comment>
<dbReference type="PANTHER" id="PTHR32308:SF10">
    <property type="entry name" value="CITRATE LYASE SUBUNIT BETA"/>
    <property type="match status" value="1"/>
</dbReference>
<dbReference type="PIRSF" id="PIRSF015582">
    <property type="entry name" value="Cit_lyase_B"/>
    <property type="match status" value="1"/>
</dbReference>
<dbReference type="InterPro" id="IPR015813">
    <property type="entry name" value="Pyrv/PenolPyrv_kinase-like_dom"/>
</dbReference>
<dbReference type="InterPro" id="IPR005000">
    <property type="entry name" value="Aldolase/citrate-lyase_domain"/>
</dbReference>
<dbReference type="PANTHER" id="PTHR32308">
    <property type="entry name" value="LYASE BETA SUBUNIT, PUTATIVE (AFU_ORTHOLOGUE AFUA_4G13030)-RELATED"/>
    <property type="match status" value="1"/>
</dbReference>
<reference evidence="5 6" key="1">
    <citation type="submission" date="2022-02" db="EMBL/GenBank/DDBJ databases">
        <title>Uncovering new skin microbiome diversity through culturing and metagenomics.</title>
        <authorList>
            <person name="Conlan S."/>
            <person name="Deming C."/>
            <person name="Nisc Comparative Sequencing Program N."/>
            <person name="Segre J.A."/>
        </authorList>
    </citation>
    <scope>NUCLEOTIDE SEQUENCE [LARGE SCALE GENOMIC DNA]</scope>
    <source>
        <strain evidence="5 6">ACRQZ</strain>
    </source>
</reference>
<feature type="domain" description="HpcH/HpaI aldolase/citrate lyase" evidence="4">
    <location>
        <begin position="10"/>
        <end position="224"/>
    </location>
</feature>
<dbReference type="EMBL" id="JAKRCV010000028">
    <property type="protein sequence ID" value="MCG7322197.1"/>
    <property type="molecule type" value="Genomic_DNA"/>
</dbReference>
<protein>
    <submittedName>
        <fullName evidence="5">CoA ester lyase</fullName>
    </submittedName>
</protein>
<gene>
    <name evidence="5" type="ORF">MHL29_09895</name>
</gene>
<dbReference type="Pfam" id="PF03328">
    <property type="entry name" value="HpcH_HpaI"/>
    <property type="match status" value="1"/>
</dbReference>
<dbReference type="Proteomes" id="UP001521931">
    <property type="component" value="Unassembled WGS sequence"/>
</dbReference>
<dbReference type="SUPFAM" id="SSF51621">
    <property type="entry name" value="Phosphoenolpyruvate/pyruvate domain"/>
    <property type="match status" value="1"/>
</dbReference>
<dbReference type="InterPro" id="IPR040442">
    <property type="entry name" value="Pyrv_kinase-like_dom_sf"/>
</dbReference>
<accession>A0ABS9Q4D6</accession>
<sequence>MADTVFRPRRSVLYMPSSNARALDKAKTLPCDALILDLEDAVAPDAKEAAREAACAAARSGEYARRELTIRINGIGMPWHEDDLRAAAAAGPDAIVVPKVGSADEVRTLVAAMEDAGAPDRTTLWAMVETPGAMLRVEEIASASDRLSVLVMGTNDLVKELYAEHVPGRQPLLAGLGLALLGARAAGKAILDGVYNDVKDTEGFLAECAQGRQLGFDGKTLIHPGQVTGANEAFAPSSQAVEDARGILQAWEDGQGSGVVTYNGRMIENLHVESAQRVLTMHEAITALEAEAS</sequence>
<evidence type="ECO:0000259" key="4">
    <source>
        <dbReference type="Pfam" id="PF03328"/>
    </source>
</evidence>
<dbReference type="InterPro" id="IPR011206">
    <property type="entry name" value="Citrate_lyase_beta/mcl1/mcl2"/>
</dbReference>
<name>A0ABS9Q4D6_9MICO</name>